<accession>A0ABW2H827</accession>
<name>A0ABW2H827_9ACTN</name>
<feature type="compositionally biased region" description="Low complexity" evidence="1">
    <location>
        <begin position="16"/>
        <end position="31"/>
    </location>
</feature>
<feature type="transmembrane region" description="Helical" evidence="2">
    <location>
        <begin position="80"/>
        <end position="102"/>
    </location>
</feature>
<protein>
    <submittedName>
        <fullName evidence="3">Uncharacterized protein</fullName>
    </submittedName>
</protein>
<keyword evidence="2" id="KW-0472">Membrane</keyword>
<organism evidence="3 4">
    <name type="scientific">Catellatospora aurea</name>
    <dbReference type="NCBI Taxonomy" id="1337874"/>
    <lineage>
        <taxon>Bacteria</taxon>
        <taxon>Bacillati</taxon>
        <taxon>Actinomycetota</taxon>
        <taxon>Actinomycetes</taxon>
        <taxon>Micromonosporales</taxon>
        <taxon>Micromonosporaceae</taxon>
        <taxon>Catellatospora</taxon>
    </lineage>
</organism>
<feature type="region of interest" description="Disordered" evidence="1">
    <location>
        <begin position="1"/>
        <end position="55"/>
    </location>
</feature>
<gene>
    <name evidence="3" type="ORF">ACFQO7_30025</name>
</gene>
<keyword evidence="2" id="KW-1133">Transmembrane helix</keyword>
<keyword evidence="2" id="KW-0812">Transmembrane</keyword>
<keyword evidence="4" id="KW-1185">Reference proteome</keyword>
<reference evidence="4" key="1">
    <citation type="journal article" date="2019" name="Int. J. Syst. Evol. Microbiol.">
        <title>The Global Catalogue of Microorganisms (GCM) 10K type strain sequencing project: providing services to taxonomists for standard genome sequencing and annotation.</title>
        <authorList>
            <consortium name="The Broad Institute Genomics Platform"/>
            <consortium name="The Broad Institute Genome Sequencing Center for Infectious Disease"/>
            <person name="Wu L."/>
            <person name="Ma J."/>
        </authorList>
    </citation>
    <scope>NUCLEOTIDE SEQUENCE [LARGE SCALE GENOMIC DNA]</scope>
    <source>
        <strain evidence="4">CGMCC 1.9106</strain>
    </source>
</reference>
<evidence type="ECO:0000313" key="4">
    <source>
        <dbReference type="Proteomes" id="UP001596392"/>
    </source>
</evidence>
<evidence type="ECO:0000256" key="2">
    <source>
        <dbReference type="SAM" id="Phobius"/>
    </source>
</evidence>
<feature type="compositionally biased region" description="Basic and acidic residues" evidence="1">
    <location>
        <begin position="1"/>
        <end position="12"/>
    </location>
</feature>
<evidence type="ECO:0000313" key="3">
    <source>
        <dbReference type="EMBL" id="MFC7246739.1"/>
    </source>
</evidence>
<sequence>MRTESNSERDADGVLATANPAGTAGNPAGTASDEHTGMPSARTAPDDQDGTRAPGRVRAAVTSRFRLPGEDDPAPRTGRLLGLCAWAAALGFLGLIPGGRLAVALAMNLDVPTWYAPTALTIGVLGVAAIAAGFAAIHRYRLPLILFTISTFLLLTNITLAYTTR</sequence>
<proteinExistence type="predicted"/>
<feature type="transmembrane region" description="Helical" evidence="2">
    <location>
        <begin position="144"/>
        <end position="162"/>
    </location>
</feature>
<dbReference type="Proteomes" id="UP001596392">
    <property type="component" value="Unassembled WGS sequence"/>
</dbReference>
<dbReference type="RefSeq" id="WP_376809531.1">
    <property type="nucleotide sequence ID" value="NZ_JBHTAC010000044.1"/>
</dbReference>
<dbReference type="EMBL" id="JBHTAC010000044">
    <property type="protein sequence ID" value="MFC7246739.1"/>
    <property type="molecule type" value="Genomic_DNA"/>
</dbReference>
<comment type="caution">
    <text evidence="3">The sequence shown here is derived from an EMBL/GenBank/DDBJ whole genome shotgun (WGS) entry which is preliminary data.</text>
</comment>
<feature type="transmembrane region" description="Helical" evidence="2">
    <location>
        <begin position="114"/>
        <end position="137"/>
    </location>
</feature>
<evidence type="ECO:0000256" key="1">
    <source>
        <dbReference type="SAM" id="MobiDB-lite"/>
    </source>
</evidence>